<dbReference type="Proteomes" id="UP001074726">
    <property type="component" value="Unassembled WGS sequence"/>
</dbReference>
<protein>
    <submittedName>
        <fullName evidence="1">Baseplate assembly protein</fullName>
    </submittedName>
</protein>
<name>A0ABT4CAE6_9ACTN</name>
<gene>
    <name evidence="1" type="ORF">NYO98_06595</name>
</gene>
<reference evidence="1" key="1">
    <citation type="submission" date="2022-08" db="EMBL/GenBank/DDBJ databases">
        <title>Genome sequencing of Nocardioides sp. STR2.</title>
        <authorList>
            <person name="So Y."/>
        </authorList>
    </citation>
    <scope>NUCLEOTIDE SEQUENCE</scope>
    <source>
        <strain evidence="1">STR2</strain>
    </source>
</reference>
<dbReference type="InterPro" id="IPR011749">
    <property type="entry name" value="CHP02243"/>
</dbReference>
<comment type="caution">
    <text evidence="1">The sequence shown here is derived from an EMBL/GenBank/DDBJ whole genome shotgun (WGS) entry which is preliminary data.</text>
</comment>
<dbReference type="EMBL" id="JAPPUX010000002">
    <property type="protein sequence ID" value="MCY4725940.1"/>
    <property type="molecule type" value="Genomic_DNA"/>
</dbReference>
<sequence length="636" mass="69123">MAADLPDLDDRTFEQIRSELLLRIPRYTPEWTDWNESDPGVTLIELFAWLAESIGYRLNQAPERCLLTFLDVLGIRPDPARPASTDLTFTVRQGETRPITVPARTAVASSVQTEDGPVRFETERGVELLPLRLQSLQVAGLASFERHTIEDVVPRFRPFGQAPQQGSALYLGFGPGDVPVTFPQQITFLVDPVSREEAHPTNARLQWEYRTSATSDRWSPLATYVDGTRAFTRRGYVQISGPRNSVAVGEVGKEERPLHWLRCRLVSGRYAAGQAPDIELLRYNTVPAVSLSSVTDEVAGQSNGRTEQVVRLRHRSVHVEGMVVRTVPPPGGSALPEETWTVVRDLAESGPDDRHVTVDVRSGEIRFGDGQHGQVPFAGFDVVVSYRHGGTRLANVPPDGITELQTAAPGIESVTNVRAAEGGRDEETREELRRNAASRLRGDGRAVTAEDYRRLALMVGGVADAVAIERRHPDFPGADIPGSVTVAVLPDAQDPGTHASPELLDVVAGTLDPARTIGTELHVRSARFVSLAVTVAVDVDPYASFGDVSAEVRRRLAAALAPVAAPGSASRFGQELFPTMLFGVVQAVDDVVAVPLLEVTVDGRVHPDISTPVVVDADQVAVLQDAAVEVRPRRDL</sequence>
<evidence type="ECO:0000313" key="1">
    <source>
        <dbReference type="EMBL" id="MCY4725940.1"/>
    </source>
</evidence>
<proteinExistence type="predicted"/>
<dbReference type="RefSeq" id="WP_268110759.1">
    <property type="nucleotide sequence ID" value="NZ_JAPPUX010000002.1"/>
</dbReference>
<dbReference type="NCBIfam" id="TIGR02243">
    <property type="entry name" value="putative baseplate assembly protein"/>
    <property type="match status" value="1"/>
</dbReference>
<keyword evidence="2" id="KW-1185">Reference proteome</keyword>
<accession>A0ABT4CAE6</accession>
<organism evidence="1 2">
    <name type="scientific">Nocardioides pini</name>
    <dbReference type="NCBI Taxonomy" id="2975053"/>
    <lineage>
        <taxon>Bacteria</taxon>
        <taxon>Bacillati</taxon>
        <taxon>Actinomycetota</taxon>
        <taxon>Actinomycetes</taxon>
        <taxon>Propionibacteriales</taxon>
        <taxon>Nocardioidaceae</taxon>
        <taxon>Nocardioides</taxon>
    </lineage>
</organism>
<evidence type="ECO:0000313" key="2">
    <source>
        <dbReference type="Proteomes" id="UP001074726"/>
    </source>
</evidence>